<organism evidence="2 3">
    <name type="scientific">Lates japonicus</name>
    <name type="common">Japanese lates</name>
    <dbReference type="NCBI Taxonomy" id="270547"/>
    <lineage>
        <taxon>Eukaryota</taxon>
        <taxon>Metazoa</taxon>
        <taxon>Chordata</taxon>
        <taxon>Craniata</taxon>
        <taxon>Vertebrata</taxon>
        <taxon>Euteleostomi</taxon>
        <taxon>Actinopterygii</taxon>
        <taxon>Neopterygii</taxon>
        <taxon>Teleostei</taxon>
        <taxon>Neoteleostei</taxon>
        <taxon>Acanthomorphata</taxon>
        <taxon>Carangaria</taxon>
        <taxon>Carangaria incertae sedis</taxon>
        <taxon>Centropomidae</taxon>
        <taxon>Lates</taxon>
    </lineage>
</organism>
<reference evidence="2" key="1">
    <citation type="submission" date="2022-08" db="EMBL/GenBank/DDBJ databases">
        <title>Genome sequencing of akame (Lates japonicus).</title>
        <authorList>
            <person name="Hashiguchi Y."/>
            <person name="Takahashi H."/>
        </authorList>
    </citation>
    <scope>NUCLEOTIDE SEQUENCE</scope>
    <source>
        <strain evidence="2">Kochi</strain>
    </source>
</reference>
<protein>
    <submittedName>
        <fullName evidence="2">Ubiquitin carboxyl-terminal hydrolase 37-like protein</fullName>
    </submittedName>
</protein>
<feature type="region of interest" description="Disordered" evidence="1">
    <location>
        <begin position="137"/>
        <end position="200"/>
    </location>
</feature>
<evidence type="ECO:0000313" key="2">
    <source>
        <dbReference type="EMBL" id="GLD54948.1"/>
    </source>
</evidence>
<evidence type="ECO:0000313" key="3">
    <source>
        <dbReference type="Proteomes" id="UP001279410"/>
    </source>
</evidence>
<dbReference type="EMBL" id="BRZM01000020">
    <property type="protein sequence ID" value="GLD54948.1"/>
    <property type="molecule type" value="Genomic_DNA"/>
</dbReference>
<accession>A0AAD3R495</accession>
<comment type="caution">
    <text evidence="2">The sequence shown here is derived from an EMBL/GenBank/DDBJ whole genome shotgun (WGS) entry which is preliminary data.</text>
</comment>
<feature type="compositionally biased region" description="Basic residues" evidence="1">
    <location>
        <begin position="76"/>
        <end position="86"/>
    </location>
</feature>
<dbReference type="Proteomes" id="UP001279410">
    <property type="component" value="Unassembled WGS sequence"/>
</dbReference>
<sequence>MCLYVTSTTQAEIRKQHGKITDSISQCPAPDAPSAIQEKDITAPLRYRLFGRPLTKTRKEDPKNEKENATTSDGMKKKKKKTKKGRWWRSSKEEELEYRCNCGSDNIRPALFIPYQFRQGCCVLHFSQHHQLYYEQQEVKRTDEDPRPERMDGERTNHADVTGAGGRQSPQGGVPPESQVPPGFSLRGVSSLPQLLKPAP</sequence>
<feature type="region of interest" description="Disordered" evidence="1">
    <location>
        <begin position="53"/>
        <end position="86"/>
    </location>
</feature>
<proteinExistence type="predicted"/>
<dbReference type="GO" id="GO:0016787">
    <property type="term" value="F:hydrolase activity"/>
    <property type="evidence" value="ECO:0007669"/>
    <property type="project" value="UniProtKB-KW"/>
</dbReference>
<keyword evidence="3" id="KW-1185">Reference proteome</keyword>
<dbReference type="AlphaFoldDB" id="A0AAD3R495"/>
<feature type="compositionally biased region" description="Basic and acidic residues" evidence="1">
    <location>
        <begin position="137"/>
        <end position="158"/>
    </location>
</feature>
<gene>
    <name evidence="2" type="ORF">AKAME5_000750500</name>
</gene>
<name>A0AAD3R495_LATJO</name>
<feature type="compositionally biased region" description="Basic and acidic residues" evidence="1">
    <location>
        <begin position="57"/>
        <end position="68"/>
    </location>
</feature>
<evidence type="ECO:0000256" key="1">
    <source>
        <dbReference type="SAM" id="MobiDB-lite"/>
    </source>
</evidence>
<keyword evidence="2" id="KW-0378">Hydrolase</keyword>